<sequence length="96" mass="10986">MSPMIIGVCTLEFHLPACRSLKEKRKFLSSFRTRVSNRFNVAVSELDHHDRWQRSTIGLVSLAAGRKPIDKMFQKILGEAERQGEAQLISVNIEFL</sequence>
<protein>
    <recommendedName>
        <fullName evidence="2">DUF503 domain-containing protein</fullName>
    </recommendedName>
</protein>
<dbReference type="PANTHER" id="PTHR36441">
    <property type="entry name" value="HYPOTHETICAL CYTOSOLIC PROTEIN"/>
    <property type="match status" value="1"/>
</dbReference>
<dbReference type="SUPFAM" id="SSF103007">
    <property type="entry name" value="Hypothetical protein TT1725"/>
    <property type="match status" value="1"/>
</dbReference>
<dbReference type="InterPro" id="IPR007546">
    <property type="entry name" value="DUF503"/>
</dbReference>
<name>A0A381T7L8_9ZZZZ</name>
<dbReference type="PANTHER" id="PTHR36441:SF1">
    <property type="entry name" value="DUF503 DOMAIN-CONTAINING PROTEIN"/>
    <property type="match status" value="1"/>
</dbReference>
<dbReference type="InterPro" id="IPR036746">
    <property type="entry name" value="TT1725-like_sf"/>
</dbReference>
<proteinExistence type="predicted"/>
<evidence type="ECO:0000313" key="1">
    <source>
        <dbReference type="EMBL" id="SVA11511.1"/>
    </source>
</evidence>
<dbReference type="EMBL" id="UINC01004065">
    <property type="protein sequence ID" value="SVA11511.1"/>
    <property type="molecule type" value="Genomic_DNA"/>
</dbReference>
<dbReference type="AlphaFoldDB" id="A0A381T7L8"/>
<organism evidence="1">
    <name type="scientific">marine metagenome</name>
    <dbReference type="NCBI Taxonomy" id="408172"/>
    <lineage>
        <taxon>unclassified sequences</taxon>
        <taxon>metagenomes</taxon>
        <taxon>ecological metagenomes</taxon>
    </lineage>
</organism>
<reference evidence="1" key="1">
    <citation type="submission" date="2018-05" db="EMBL/GenBank/DDBJ databases">
        <authorList>
            <person name="Lanie J.A."/>
            <person name="Ng W.-L."/>
            <person name="Kazmierczak K.M."/>
            <person name="Andrzejewski T.M."/>
            <person name="Davidsen T.M."/>
            <person name="Wayne K.J."/>
            <person name="Tettelin H."/>
            <person name="Glass J.I."/>
            <person name="Rusch D."/>
            <person name="Podicherti R."/>
            <person name="Tsui H.-C.T."/>
            <person name="Winkler M.E."/>
        </authorList>
    </citation>
    <scope>NUCLEOTIDE SEQUENCE</scope>
</reference>
<dbReference type="Gene3D" id="3.30.70.1120">
    <property type="entry name" value="TT1725-like"/>
    <property type="match status" value="1"/>
</dbReference>
<dbReference type="Pfam" id="PF04456">
    <property type="entry name" value="DUF503"/>
    <property type="match status" value="1"/>
</dbReference>
<gene>
    <name evidence="1" type="ORF">METZ01_LOCUS64365</name>
</gene>
<accession>A0A381T7L8</accession>
<evidence type="ECO:0008006" key="2">
    <source>
        <dbReference type="Google" id="ProtNLM"/>
    </source>
</evidence>